<dbReference type="PANTHER" id="PTHR31851">
    <property type="entry name" value="FE(2+)/MN(2+) TRANSPORTER PCL1"/>
    <property type="match status" value="1"/>
</dbReference>
<evidence type="ECO:0000256" key="6">
    <source>
        <dbReference type="ARBA" id="ARBA00022989"/>
    </source>
</evidence>
<feature type="transmembrane region" description="Helical" evidence="10">
    <location>
        <begin position="277"/>
        <end position="296"/>
    </location>
</feature>
<protein>
    <submittedName>
        <fullName evidence="11">Vacuolar iron transporter 1-like protein</fullName>
    </submittedName>
</protein>
<keyword evidence="7 10" id="KW-0472">Membrane</keyword>
<comment type="caution">
    <text evidence="11">The sequence shown here is derived from an EMBL/GenBank/DDBJ whole genome shotgun (WGS) entry which is preliminary data.</text>
</comment>
<evidence type="ECO:0000313" key="12">
    <source>
        <dbReference type="Proteomes" id="UP000283530"/>
    </source>
</evidence>
<dbReference type="AlphaFoldDB" id="A0A443N2N5"/>
<dbReference type="GO" id="GO:0006826">
    <property type="term" value="P:iron ion transport"/>
    <property type="evidence" value="ECO:0007669"/>
    <property type="project" value="UniProtKB-KW"/>
</dbReference>
<feature type="compositionally biased region" description="Polar residues" evidence="9">
    <location>
        <begin position="115"/>
        <end position="126"/>
    </location>
</feature>
<keyword evidence="3" id="KW-0408">Iron</keyword>
<evidence type="ECO:0000256" key="9">
    <source>
        <dbReference type="SAM" id="MobiDB-lite"/>
    </source>
</evidence>
<organism evidence="11 12">
    <name type="scientific">Cinnamomum micranthum f. kanehirae</name>
    <dbReference type="NCBI Taxonomy" id="337451"/>
    <lineage>
        <taxon>Eukaryota</taxon>
        <taxon>Viridiplantae</taxon>
        <taxon>Streptophyta</taxon>
        <taxon>Embryophyta</taxon>
        <taxon>Tracheophyta</taxon>
        <taxon>Spermatophyta</taxon>
        <taxon>Magnoliopsida</taxon>
        <taxon>Magnoliidae</taxon>
        <taxon>Laurales</taxon>
        <taxon>Lauraceae</taxon>
        <taxon>Cinnamomum</taxon>
    </lineage>
</organism>
<evidence type="ECO:0000256" key="4">
    <source>
        <dbReference type="ARBA" id="ARBA00022554"/>
    </source>
</evidence>
<feature type="region of interest" description="Disordered" evidence="9">
    <location>
        <begin position="102"/>
        <end position="132"/>
    </location>
</feature>
<keyword evidence="3" id="KW-0406">Ion transport</keyword>
<evidence type="ECO:0000256" key="3">
    <source>
        <dbReference type="ARBA" id="ARBA00022496"/>
    </source>
</evidence>
<gene>
    <name evidence="11" type="ORF">CKAN_00100300</name>
</gene>
<evidence type="ECO:0000256" key="7">
    <source>
        <dbReference type="ARBA" id="ARBA00023136"/>
    </source>
</evidence>
<dbReference type="GO" id="GO:0030026">
    <property type="term" value="P:intracellular manganese ion homeostasis"/>
    <property type="evidence" value="ECO:0007669"/>
    <property type="project" value="InterPro"/>
</dbReference>
<comment type="catalytic activity">
    <reaction evidence="8">
        <text>Fe(2+)(in) = Fe(2+)(out)</text>
        <dbReference type="Rhea" id="RHEA:28486"/>
        <dbReference type="ChEBI" id="CHEBI:29033"/>
    </reaction>
    <physiologicalReaction direction="left-to-right" evidence="8">
        <dbReference type="Rhea" id="RHEA:28487"/>
    </physiologicalReaction>
</comment>
<comment type="subcellular location">
    <subcellularLocation>
        <location evidence="1">Vacuole membrane</location>
        <topology evidence="1">Multi-pass membrane protein</topology>
    </subcellularLocation>
</comment>
<accession>A0A443N2N5</accession>
<feature type="transmembrane region" description="Helical" evidence="10">
    <location>
        <begin position="220"/>
        <end position="241"/>
    </location>
</feature>
<evidence type="ECO:0000313" key="11">
    <source>
        <dbReference type="EMBL" id="RWR72763.1"/>
    </source>
</evidence>
<keyword evidence="3" id="KW-0813">Transport</keyword>
<keyword evidence="5 10" id="KW-0812">Transmembrane</keyword>
<dbReference type="InterPro" id="IPR008217">
    <property type="entry name" value="Ccc1_fam"/>
</dbReference>
<dbReference type="GO" id="GO:0005774">
    <property type="term" value="C:vacuolar membrane"/>
    <property type="evidence" value="ECO:0007669"/>
    <property type="project" value="UniProtKB-SubCell"/>
</dbReference>
<keyword evidence="4" id="KW-0926">Vacuole</keyword>
<evidence type="ECO:0000256" key="8">
    <source>
        <dbReference type="ARBA" id="ARBA00044464"/>
    </source>
</evidence>
<keyword evidence="12" id="KW-1185">Reference proteome</keyword>
<keyword evidence="3" id="KW-0410">Iron transport</keyword>
<evidence type="ECO:0000256" key="5">
    <source>
        <dbReference type="ARBA" id="ARBA00022692"/>
    </source>
</evidence>
<keyword evidence="6 10" id="KW-1133">Transmembrane helix</keyword>
<reference evidence="11 12" key="1">
    <citation type="journal article" date="2019" name="Nat. Plants">
        <title>Stout camphor tree genome fills gaps in understanding of flowering plant genome evolution.</title>
        <authorList>
            <person name="Chaw S.M."/>
            <person name="Liu Y.C."/>
            <person name="Wu Y.W."/>
            <person name="Wang H.Y."/>
            <person name="Lin C.I."/>
            <person name="Wu C.S."/>
            <person name="Ke H.M."/>
            <person name="Chang L.Y."/>
            <person name="Hsu C.Y."/>
            <person name="Yang H.T."/>
            <person name="Sudianto E."/>
            <person name="Hsu M.H."/>
            <person name="Wu K.P."/>
            <person name="Wang L.N."/>
            <person name="Leebens-Mack J.H."/>
            <person name="Tsai I.J."/>
        </authorList>
    </citation>
    <scope>NUCLEOTIDE SEQUENCE [LARGE SCALE GENOMIC DNA]</scope>
    <source>
        <strain evidence="12">cv. Chaw 1501</strain>
        <tissue evidence="11">Young leaves</tissue>
    </source>
</reference>
<evidence type="ECO:0000256" key="2">
    <source>
        <dbReference type="ARBA" id="ARBA00007049"/>
    </source>
</evidence>
<feature type="transmembrane region" description="Helical" evidence="10">
    <location>
        <begin position="248"/>
        <end position="271"/>
    </location>
</feature>
<comment type="similarity">
    <text evidence="2">Belongs to the CCC1 family.</text>
</comment>
<dbReference type="EMBL" id="QPKB01000001">
    <property type="protein sequence ID" value="RWR72763.1"/>
    <property type="molecule type" value="Genomic_DNA"/>
</dbReference>
<sequence length="309" mass="32385">MASSNTHGTCAEHKLSVVTETDSKVQEQRVQRVQRAQWLRAAILGANDGLVSTTSLMLGVGAAKEDRWSMILSGLAGAIAGACSMAVGEFASVTMQRDIEKSMGGQENCGGPIPETSTSIGTSKGLPSTPSVTPSPIINGVYQLRSPGVNANVDELHVKVGREMKEDPSPARTPVQRLSVASPGRSPMMRVIAEDVNPQKGLSPVIDDGDAMLPNPFKAAGASALSFLCGSLVPLVSTMFLRENMARIVMLPVVASIALVLFGGIGAYLGGSPVRVSAIRLLISGWIAMVITYGLLKPFDREGKAKDGD</sequence>
<name>A0A443N2N5_9MAGN</name>
<evidence type="ECO:0000256" key="1">
    <source>
        <dbReference type="ARBA" id="ARBA00004128"/>
    </source>
</evidence>
<dbReference type="STRING" id="337451.A0A443N2N5"/>
<evidence type="ECO:0000256" key="10">
    <source>
        <dbReference type="SAM" id="Phobius"/>
    </source>
</evidence>
<dbReference type="Proteomes" id="UP000283530">
    <property type="component" value="Unassembled WGS sequence"/>
</dbReference>
<proteinExistence type="inferred from homology"/>
<dbReference type="OrthoDB" id="73465at2759"/>
<dbReference type="Pfam" id="PF01988">
    <property type="entry name" value="VIT1"/>
    <property type="match status" value="2"/>
</dbReference>
<dbReference type="GO" id="GO:0005384">
    <property type="term" value="F:manganese ion transmembrane transporter activity"/>
    <property type="evidence" value="ECO:0007669"/>
    <property type="project" value="InterPro"/>
</dbReference>